<dbReference type="Pfam" id="PF23325">
    <property type="entry name" value="TPR_28"/>
    <property type="match status" value="1"/>
</dbReference>
<feature type="compositionally biased region" description="Polar residues" evidence="1">
    <location>
        <begin position="267"/>
        <end position="277"/>
    </location>
</feature>
<evidence type="ECO:0000256" key="1">
    <source>
        <dbReference type="SAM" id="MobiDB-lite"/>
    </source>
</evidence>
<dbReference type="AlphaFoldDB" id="A0A7R9FL00"/>
<protein>
    <recommendedName>
        <fullName evidence="2">GBF1-like tetratricopeptide repeats domain-containing protein</fullName>
    </recommendedName>
</protein>
<proteinExistence type="predicted"/>
<gene>
    <name evidence="3" type="ORF">TTEB3V08_LOCUS2494</name>
</gene>
<feature type="compositionally biased region" description="Polar residues" evidence="1">
    <location>
        <begin position="284"/>
        <end position="304"/>
    </location>
</feature>
<accession>A0A7R9FL00</accession>
<dbReference type="PANTHER" id="PTHR10663">
    <property type="entry name" value="GUANYL-NUCLEOTIDE EXCHANGE FACTOR"/>
    <property type="match status" value="1"/>
</dbReference>
<feature type="compositionally biased region" description="Basic and acidic residues" evidence="1">
    <location>
        <begin position="248"/>
        <end position="259"/>
    </location>
</feature>
<evidence type="ECO:0000313" key="3">
    <source>
        <dbReference type="EMBL" id="CAD7454389.1"/>
    </source>
</evidence>
<feature type="region of interest" description="Disordered" evidence="1">
    <location>
        <begin position="391"/>
        <end position="444"/>
    </location>
</feature>
<feature type="region of interest" description="Disordered" evidence="1">
    <location>
        <begin position="1"/>
        <end position="24"/>
    </location>
</feature>
<dbReference type="PANTHER" id="PTHR10663:SF388">
    <property type="entry name" value="GOLGI-SPECIFIC BREFELDIN A-RESISTANCE GUANINE NUCLEOTIDE EXCHANGE FACTOR 1"/>
    <property type="match status" value="1"/>
</dbReference>
<evidence type="ECO:0000259" key="2">
    <source>
        <dbReference type="Pfam" id="PF23325"/>
    </source>
</evidence>
<dbReference type="InterPro" id="IPR056604">
    <property type="entry name" value="GBF1-like_TPR"/>
</dbReference>
<sequence>MHEFGSIVHPEPASQKGPSLEDQESIHQARQCVKECHLEQLITESKFLRLDSLQELVKVTLLIALGALIFASHGPDSHVSSGMAYDEDSVVFFLELLLKVVIQNRDRVSSIWPSVRDHMYSLVMGAAAADHHFLMERSIVGLLRLAVRLMRREDMSPIVWLSITGYTDYGSVGQQVLQSLRMLLLLKPVTLSRVARQIAYGLYELLKTSAANIHSQEDWAIIFTLLECVGAGAPPPRLVSETAGEQAAKSDGDLPRDEDSGLGNERGYTSDSELSKITTKHIRQQQGADSTLSSRPTSPELSPNSGGGWILVGKEGDIQPLQVRGPRTVNQYTIVPLERELLPHDPFALLKCCESLAFLVRDVAHITPYNFENCVHCIRTFVEATLITAGKHSGPKKGSAVPPKESKPRKKSSSRRKEESVGAKPRNSQSMSNPYDADESDSEEVPSGYHQVFKLLLDLMHTLHTRTAQIFKWWAEENGETDVTSLWVQGWCPLLQGIARLCCDARRQVNTLVRTSAITYLQRALLVHDLQTLTANEWESCFNKVLFPLLAKLLEPINTQDFSGVEETRMRAATLLSKVFLHHLTPLLYLPTFTALWLTILDFMDKYMHVDQSDLLFEAIPESLKNIILVMDSARVFSSSEGGYSPLWTITWDRIGTFLPTLREELFKSHPAVETQAKTISRPDENQGPPPLQEPQIVVNPVCYSDPSTNLTAAGAAGSFGLSVSPVSNSASIVEVNPIGSSTFLPGCEPAATYGIDSPVETLPPISSFHCRPPQGVVLLQQPPITYSHVTQQMTTSPVEGLYLQTSPDLDEVAASNHSLPHPPLYLQDPPVSLYSSVATTVPVPLESQGVIIPSHYFSQDPPGAQQHLFPLSFLSDDTVAASQAQSGVYLLNPSTSISTMPILSPPKSTSSH</sequence>
<organism evidence="3">
    <name type="scientific">Timema tahoe</name>
    <dbReference type="NCBI Taxonomy" id="61484"/>
    <lineage>
        <taxon>Eukaryota</taxon>
        <taxon>Metazoa</taxon>
        <taxon>Ecdysozoa</taxon>
        <taxon>Arthropoda</taxon>
        <taxon>Hexapoda</taxon>
        <taxon>Insecta</taxon>
        <taxon>Pterygota</taxon>
        <taxon>Neoptera</taxon>
        <taxon>Polyneoptera</taxon>
        <taxon>Phasmatodea</taxon>
        <taxon>Timematodea</taxon>
        <taxon>Timematoidea</taxon>
        <taxon>Timematidae</taxon>
        <taxon>Timema</taxon>
    </lineage>
</organism>
<feature type="domain" description="GBF1-like tetratricopeptide repeats" evidence="2">
    <location>
        <begin position="487"/>
        <end position="666"/>
    </location>
</feature>
<dbReference type="EMBL" id="OE000589">
    <property type="protein sequence ID" value="CAD7454389.1"/>
    <property type="molecule type" value="Genomic_DNA"/>
</dbReference>
<reference evidence="3" key="1">
    <citation type="submission" date="2020-11" db="EMBL/GenBank/DDBJ databases">
        <authorList>
            <person name="Tran Van P."/>
        </authorList>
    </citation>
    <scope>NUCLEOTIDE SEQUENCE</scope>
</reference>
<feature type="region of interest" description="Disordered" evidence="1">
    <location>
        <begin position="237"/>
        <end position="309"/>
    </location>
</feature>
<name>A0A7R9FL00_9NEOP</name>